<reference evidence="1" key="2">
    <citation type="journal article" date="2015" name="Data Brief">
        <title>Shoot transcriptome of the giant reed, Arundo donax.</title>
        <authorList>
            <person name="Barrero R.A."/>
            <person name="Guerrero F.D."/>
            <person name="Moolhuijzen P."/>
            <person name="Goolsby J.A."/>
            <person name="Tidwell J."/>
            <person name="Bellgard S.E."/>
            <person name="Bellgard M.I."/>
        </authorList>
    </citation>
    <scope>NUCLEOTIDE SEQUENCE</scope>
    <source>
        <tissue evidence="1">Shoot tissue taken approximately 20 cm above the soil surface</tissue>
    </source>
</reference>
<proteinExistence type="predicted"/>
<dbReference type="EMBL" id="GBRH01246338">
    <property type="protein sequence ID" value="JAD51557.1"/>
    <property type="molecule type" value="Transcribed_RNA"/>
</dbReference>
<accession>A0A0A9AWU9</accession>
<reference evidence="1" key="1">
    <citation type="submission" date="2014-09" db="EMBL/GenBank/DDBJ databases">
        <authorList>
            <person name="Magalhaes I.L.F."/>
            <person name="Oliveira U."/>
            <person name="Santos F.R."/>
            <person name="Vidigal T.H.D.A."/>
            <person name="Brescovit A.D."/>
            <person name="Santos A.J."/>
        </authorList>
    </citation>
    <scope>NUCLEOTIDE SEQUENCE</scope>
    <source>
        <tissue evidence="1">Shoot tissue taken approximately 20 cm above the soil surface</tissue>
    </source>
</reference>
<protein>
    <submittedName>
        <fullName evidence="1">Uncharacterized protein</fullName>
    </submittedName>
</protein>
<evidence type="ECO:0000313" key="1">
    <source>
        <dbReference type="EMBL" id="JAD51557.1"/>
    </source>
</evidence>
<name>A0A0A9AWU9_ARUDO</name>
<sequence>MANHCRLTFCN</sequence>
<organism evidence="1">
    <name type="scientific">Arundo donax</name>
    <name type="common">Giant reed</name>
    <name type="synonym">Donax arundinaceus</name>
    <dbReference type="NCBI Taxonomy" id="35708"/>
    <lineage>
        <taxon>Eukaryota</taxon>
        <taxon>Viridiplantae</taxon>
        <taxon>Streptophyta</taxon>
        <taxon>Embryophyta</taxon>
        <taxon>Tracheophyta</taxon>
        <taxon>Spermatophyta</taxon>
        <taxon>Magnoliopsida</taxon>
        <taxon>Liliopsida</taxon>
        <taxon>Poales</taxon>
        <taxon>Poaceae</taxon>
        <taxon>PACMAD clade</taxon>
        <taxon>Arundinoideae</taxon>
        <taxon>Arundineae</taxon>
        <taxon>Arundo</taxon>
    </lineage>
</organism>